<feature type="transmembrane region" description="Helical" evidence="2">
    <location>
        <begin position="588"/>
        <end position="605"/>
    </location>
</feature>
<evidence type="ECO:0000256" key="1">
    <source>
        <dbReference type="SAM" id="MobiDB-lite"/>
    </source>
</evidence>
<reference evidence="3" key="1">
    <citation type="journal article" date="2014" name="Int. J. Syst. Evol. Microbiol.">
        <title>Complete genome sequence of Corynebacterium casei LMG S-19264T (=DSM 44701T), isolated from a smear-ripened cheese.</title>
        <authorList>
            <consortium name="US DOE Joint Genome Institute (JGI-PGF)"/>
            <person name="Walter F."/>
            <person name="Albersmeier A."/>
            <person name="Kalinowski J."/>
            <person name="Ruckert C."/>
        </authorList>
    </citation>
    <scope>NUCLEOTIDE SEQUENCE</scope>
    <source>
        <strain evidence="3">JCM 14359</strain>
    </source>
</reference>
<organism evidence="3 4">
    <name type="scientific">Halobellus salinus</name>
    <dbReference type="NCBI Taxonomy" id="931585"/>
    <lineage>
        <taxon>Archaea</taxon>
        <taxon>Methanobacteriati</taxon>
        <taxon>Methanobacteriota</taxon>
        <taxon>Stenosarchaea group</taxon>
        <taxon>Halobacteria</taxon>
        <taxon>Halobacteriales</taxon>
        <taxon>Haloferacaceae</taxon>
        <taxon>Halobellus</taxon>
    </lineage>
</organism>
<feature type="transmembrane region" description="Helical" evidence="2">
    <location>
        <begin position="481"/>
        <end position="504"/>
    </location>
</feature>
<comment type="caution">
    <text evidence="3">The sequence shown here is derived from an EMBL/GenBank/DDBJ whole genome shotgun (WGS) entry which is preliminary data.</text>
</comment>
<feature type="transmembrane region" description="Helical" evidence="2">
    <location>
        <begin position="348"/>
        <end position="379"/>
    </location>
</feature>
<keyword evidence="4" id="KW-1185">Reference proteome</keyword>
<protein>
    <submittedName>
        <fullName evidence="3">ABC transporter permease</fullName>
    </submittedName>
</protein>
<keyword evidence="2" id="KW-0472">Membrane</keyword>
<evidence type="ECO:0000313" key="4">
    <source>
        <dbReference type="Proteomes" id="UP000653099"/>
    </source>
</evidence>
<sequence>MRRSPRDHLRAVLRIARWEVERSAGVVDRRTAALGVIALLLAGGVVAAGAAGGGVALDRDIYRVGVAPDSPYRAPVESSVALDAQPPDPDAFRAGRVEVLVRDGDVVVANSQKGRAAAGAFRSAVRAHNVGLMRAEENGSSAFPVVVVVEYASRSAALPDSVTADEGDGRGISGSGDGGDGAGGGEGGGASGGGGAGGGEGGGAGEGDGGGGAGGPLGVPALDGLNPLSGGGSGSPAEIQPPFPFGSLVLAFAFLVPMNFVIQAYGSTILNERINRRGELLLVAPVSPGDIVAGKTLPYLGLLVGLTTLVAVAVGGSIVAVAAALPIALLFLSATFAGAMFARSFKELTFVTVTVSVFLTSYTFVPAIFANVTPIALISPLTVVVRDLQPLQSVAPAEFAFATLPFALCAGVLFLLGTGIYREEDLFTQRPVPLKLLDALAVRVTRPRDAAVLAGLSVPFVFVAELLVVATLFALPVSVTVPVVLVAVAVVEEVAKSLHLLAAFEADRFSRTRRTALVLGGLAGLGFFVGEKFTAVVQVVGLPELVLGQAAFAPSGIGVSTGVALFLAPLALHVVTTAIAASGARRNLRWYAAALVGSIAVHAAYNLTVVTRLA</sequence>
<proteinExistence type="predicted"/>
<keyword evidence="2" id="KW-1133">Transmembrane helix</keyword>
<dbReference type="PANTHER" id="PTHR43471">
    <property type="entry name" value="ABC TRANSPORTER PERMEASE"/>
    <property type="match status" value="1"/>
</dbReference>
<dbReference type="OrthoDB" id="106980at2157"/>
<feature type="transmembrane region" description="Helical" evidence="2">
    <location>
        <begin position="297"/>
        <end position="314"/>
    </location>
</feature>
<feature type="transmembrane region" description="Helical" evidence="2">
    <location>
        <begin position="557"/>
        <end position="581"/>
    </location>
</feature>
<accession>A0A830ERL0</accession>
<feature type="compositionally biased region" description="Gly residues" evidence="1">
    <location>
        <begin position="170"/>
        <end position="216"/>
    </location>
</feature>
<feature type="transmembrane region" description="Helical" evidence="2">
    <location>
        <begin position="399"/>
        <end position="421"/>
    </location>
</feature>
<feature type="transmembrane region" description="Helical" evidence="2">
    <location>
        <begin position="320"/>
        <end position="341"/>
    </location>
</feature>
<evidence type="ECO:0000256" key="2">
    <source>
        <dbReference type="SAM" id="Phobius"/>
    </source>
</evidence>
<gene>
    <name evidence="3" type="ORF">GCM10008995_11310</name>
</gene>
<dbReference type="PANTHER" id="PTHR43471:SF3">
    <property type="entry name" value="ABC TRANSPORTER PERMEASE PROTEIN NATB"/>
    <property type="match status" value="1"/>
</dbReference>
<feature type="transmembrane region" description="Helical" evidence="2">
    <location>
        <begin position="516"/>
        <end position="537"/>
    </location>
</feature>
<feature type="region of interest" description="Disordered" evidence="1">
    <location>
        <begin position="160"/>
        <end position="216"/>
    </location>
</feature>
<name>A0A830ERL0_9EURY</name>
<feature type="transmembrane region" description="Helical" evidence="2">
    <location>
        <begin position="450"/>
        <end position="475"/>
    </location>
</feature>
<feature type="transmembrane region" description="Helical" evidence="2">
    <location>
        <begin position="32"/>
        <end position="57"/>
    </location>
</feature>
<keyword evidence="2" id="KW-0812">Transmembrane</keyword>
<dbReference type="RefSeq" id="WP_188786424.1">
    <property type="nucleotide sequence ID" value="NZ_BMOC01000005.1"/>
</dbReference>
<evidence type="ECO:0000313" key="3">
    <source>
        <dbReference type="EMBL" id="GGJ03270.1"/>
    </source>
</evidence>
<feature type="transmembrane region" description="Helical" evidence="2">
    <location>
        <begin position="245"/>
        <end position="266"/>
    </location>
</feature>
<dbReference type="Proteomes" id="UP000653099">
    <property type="component" value="Unassembled WGS sequence"/>
</dbReference>
<reference evidence="3" key="2">
    <citation type="submission" date="2020-09" db="EMBL/GenBank/DDBJ databases">
        <authorList>
            <person name="Sun Q."/>
            <person name="Ohkuma M."/>
        </authorList>
    </citation>
    <scope>NUCLEOTIDE SEQUENCE</scope>
    <source>
        <strain evidence="3">JCM 14359</strain>
    </source>
</reference>
<dbReference type="AlphaFoldDB" id="A0A830ERL0"/>
<dbReference type="EMBL" id="BMOC01000005">
    <property type="protein sequence ID" value="GGJ03270.1"/>
    <property type="molecule type" value="Genomic_DNA"/>
</dbReference>